<dbReference type="Pfam" id="PF00717">
    <property type="entry name" value="Peptidase_S24"/>
    <property type="match status" value="1"/>
</dbReference>
<reference evidence="5 6" key="1">
    <citation type="submission" date="2018-03" db="EMBL/GenBank/DDBJ databases">
        <title>First report of an OXA-48+CTX-M-M-producing Kluyvera ascorbata clone recovered from patients admitted in a University Hospital in Madrid, Spain.</title>
        <authorList>
            <person name="Hernandez-Garcia M."/>
            <person name="Leon-Sampedro R."/>
            <person name="Perez-Viso B."/>
            <person name="Morosini M.I."/>
            <person name="Lopez-Fresnena N."/>
            <person name="Coque T.M."/>
            <person name="Bonten M."/>
            <person name="Malhotra-Kumar S."/>
            <person name="Ruiz-Garbajosa P."/>
            <person name="Canton R."/>
        </authorList>
    </citation>
    <scope>NUCLEOTIDE SEQUENCE [LARGE SCALE GENOMIC DNA]</scope>
    <source>
        <strain evidence="5 6">KA2</strain>
    </source>
</reference>
<dbReference type="EMBL" id="PYHO01000025">
    <property type="protein sequence ID" value="PSR44681.1"/>
    <property type="molecule type" value="Genomic_DNA"/>
</dbReference>
<dbReference type="PROSITE" id="PS50943">
    <property type="entry name" value="HTH_CROC1"/>
    <property type="match status" value="1"/>
</dbReference>
<keyword evidence="6" id="KW-1185">Reference proteome</keyword>
<dbReference type="RefSeq" id="WP_106930320.1">
    <property type="nucleotide sequence ID" value="NZ_CABMMU010000025.1"/>
</dbReference>
<dbReference type="InterPro" id="IPR036286">
    <property type="entry name" value="LexA/Signal_pep-like_sf"/>
</dbReference>
<keyword evidence="1" id="KW-0805">Transcription regulation</keyword>
<dbReference type="AlphaFoldDB" id="A0A2T2XWP6"/>
<keyword evidence="2" id="KW-0238">DNA-binding</keyword>
<evidence type="ECO:0000256" key="1">
    <source>
        <dbReference type="ARBA" id="ARBA00023015"/>
    </source>
</evidence>
<evidence type="ECO:0000256" key="2">
    <source>
        <dbReference type="ARBA" id="ARBA00023125"/>
    </source>
</evidence>
<organism evidence="5 6">
    <name type="scientific">Kluyvera genomosp. 2</name>
    <dbReference type="NCBI Taxonomy" id="2774054"/>
    <lineage>
        <taxon>Bacteria</taxon>
        <taxon>Pseudomonadati</taxon>
        <taxon>Pseudomonadota</taxon>
        <taxon>Gammaproteobacteria</taxon>
        <taxon>Enterobacterales</taxon>
        <taxon>Enterobacteriaceae</taxon>
        <taxon>Kluyvera</taxon>
    </lineage>
</organism>
<evidence type="ECO:0000256" key="3">
    <source>
        <dbReference type="ARBA" id="ARBA00023163"/>
    </source>
</evidence>
<dbReference type="Gene3D" id="1.10.260.40">
    <property type="entry name" value="lambda repressor-like DNA-binding domains"/>
    <property type="match status" value="1"/>
</dbReference>
<comment type="caution">
    <text evidence="5">The sequence shown here is derived from an EMBL/GenBank/DDBJ whole genome shotgun (WGS) entry which is preliminary data.</text>
</comment>
<dbReference type="Proteomes" id="UP000240892">
    <property type="component" value="Unassembled WGS sequence"/>
</dbReference>
<gene>
    <name evidence="5" type="ORF">C8256_21685</name>
</gene>
<accession>A0A2T2XWP6</accession>
<feature type="domain" description="HTH cro/C1-type" evidence="4">
    <location>
        <begin position="25"/>
        <end position="68"/>
    </location>
</feature>
<protein>
    <submittedName>
        <fullName evidence="5">Phage repressor protein</fullName>
    </submittedName>
</protein>
<dbReference type="InterPro" id="IPR015927">
    <property type="entry name" value="Peptidase_S24_S26A/B/C"/>
</dbReference>
<name>A0A2T2XWP6_9ENTR</name>
<evidence type="ECO:0000313" key="5">
    <source>
        <dbReference type="EMBL" id="PSR44681.1"/>
    </source>
</evidence>
<sequence>MGFSTEKMISNINFLMGQRGINHVTELAKQIRIPQPTMHRLVSGEVKEPKYVLLKQIADFFKVSIQDLVEKDLSKNQICGSKELTKVGSVSFTEVPIVGGAQLGNGGHWANMQYPVGYGDGYISWPTKDPDAYALRCTGDSMKPRIKDGEYAIIEPNHQFLPGDEILVITKDERVMVKTFLYEREGEVMVMSINEEHLPIRFSLSEIQSMHYVAGIAKPSLRIDY</sequence>
<dbReference type="SUPFAM" id="SSF51306">
    <property type="entry name" value="LexA/Signal peptidase"/>
    <property type="match status" value="1"/>
</dbReference>
<dbReference type="SMART" id="SM00530">
    <property type="entry name" value="HTH_XRE"/>
    <property type="match status" value="1"/>
</dbReference>
<dbReference type="InterPro" id="IPR039418">
    <property type="entry name" value="LexA-like"/>
</dbReference>
<keyword evidence="3" id="KW-0804">Transcription</keyword>
<dbReference type="CDD" id="cd06529">
    <property type="entry name" value="S24_LexA-like"/>
    <property type="match status" value="1"/>
</dbReference>
<dbReference type="SUPFAM" id="SSF47413">
    <property type="entry name" value="lambda repressor-like DNA-binding domains"/>
    <property type="match status" value="1"/>
</dbReference>
<dbReference type="InterPro" id="IPR001387">
    <property type="entry name" value="Cro/C1-type_HTH"/>
</dbReference>
<evidence type="ECO:0000259" key="4">
    <source>
        <dbReference type="PROSITE" id="PS50943"/>
    </source>
</evidence>
<dbReference type="Pfam" id="PF13443">
    <property type="entry name" value="HTH_26"/>
    <property type="match status" value="1"/>
</dbReference>
<dbReference type="PANTHER" id="PTHR40661">
    <property type="match status" value="1"/>
</dbReference>
<dbReference type="GO" id="GO:0003677">
    <property type="term" value="F:DNA binding"/>
    <property type="evidence" value="ECO:0007669"/>
    <property type="project" value="UniProtKB-KW"/>
</dbReference>
<proteinExistence type="predicted"/>
<evidence type="ECO:0000313" key="6">
    <source>
        <dbReference type="Proteomes" id="UP000240892"/>
    </source>
</evidence>
<dbReference type="InterPro" id="IPR010982">
    <property type="entry name" value="Lambda_DNA-bd_dom_sf"/>
</dbReference>
<dbReference type="Gene3D" id="2.10.109.10">
    <property type="entry name" value="Umud Fragment, subunit A"/>
    <property type="match status" value="1"/>
</dbReference>
<dbReference type="PANTHER" id="PTHR40661:SF3">
    <property type="entry name" value="FELS-1 PROPHAGE TRANSCRIPTIONAL REGULATOR"/>
    <property type="match status" value="1"/>
</dbReference>